<feature type="region of interest" description="Disordered" evidence="2">
    <location>
        <begin position="214"/>
        <end position="293"/>
    </location>
</feature>
<feature type="compositionally biased region" description="Basic and acidic residues" evidence="2">
    <location>
        <begin position="214"/>
        <end position="223"/>
    </location>
</feature>
<dbReference type="AlphaFoldDB" id="A0A507DJ94"/>
<comment type="caution">
    <text evidence="3">The sequence shown here is derived from an EMBL/GenBank/DDBJ whole genome shotgun (WGS) entry which is preliminary data.</text>
</comment>
<dbReference type="PANTHER" id="PTHR33768">
    <property type="entry name" value="MIP11318P"/>
    <property type="match status" value="1"/>
</dbReference>
<comment type="similarity">
    <text evidence="1">Belongs to the CFAP97 family.</text>
</comment>
<dbReference type="EMBL" id="QEAM01000002">
    <property type="protein sequence ID" value="TPX51683.1"/>
    <property type="molecule type" value="Genomic_DNA"/>
</dbReference>
<dbReference type="InterPro" id="IPR038792">
    <property type="entry name" value="CFAP97D1/2"/>
</dbReference>
<dbReference type="InterPro" id="IPR029488">
    <property type="entry name" value="Hmw/CFAP97"/>
</dbReference>
<dbReference type="VEuPathDB" id="FungiDB:SeMB42_g04446"/>
<feature type="compositionally biased region" description="Basic and acidic residues" evidence="2">
    <location>
        <begin position="253"/>
        <end position="273"/>
    </location>
</feature>
<evidence type="ECO:0000256" key="2">
    <source>
        <dbReference type="SAM" id="MobiDB-lite"/>
    </source>
</evidence>
<dbReference type="Proteomes" id="UP000320475">
    <property type="component" value="Unassembled WGS sequence"/>
</dbReference>
<feature type="compositionally biased region" description="Low complexity" evidence="2">
    <location>
        <begin position="226"/>
        <end position="243"/>
    </location>
</feature>
<evidence type="ECO:0000256" key="1">
    <source>
        <dbReference type="ARBA" id="ARBA00008315"/>
    </source>
</evidence>
<evidence type="ECO:0000313" key="3">
    <source>
        <dbReference type="EMBL" id="TPX51683.1"/>
    </source>
</evidence>
<evidence type="ECO:0000313" key="4">
    <source>
        <dbReference type="Proteomes" id="UP000320475"/>
    </source>
</evidence>
<accession>A0A507DJ94</accession>
<dbReference type="OrthoDB" id="2163395at2759"/>
<organism evidence="3 4">
    <name type="scientific">Synchytrium endobioticum</name>
    <dbReference type="NCBI Taxonomy" id="286115"/>
    <lineage>
        <taxon>Eukaryota</taxon>
        <taxon>Fungi</taxon>
        <taxon>Fungi incertae sedis</taxon>
        <taxon>Chytridiomycota</taxon>
        <taxon>Chytridiomycota incertae sedis</taxon>
        <taxon>Chytridiomycetes</taxon>
        <taxon>Synchytriales</taxon>
        <taxon>Synchytriaceae</taxon>
        <taxon>Synchytrium</taxon>
    </lineage>
</organism>
<proteinExistence type="inferred from homology"/>
<dbReference type="PANTHER" id="PTHR33768:SF3">
    <property type="entry name" value="MIP11318P"/>
    <property type="match status" value="1"/>
</dbReference>
<feature type="region of interest" description="Disordered" evidence="2">
    <location>
        <begin position="1"/>
        <end position="40"/>
    </location>
</feature>
<feature type="compositionally biased region" description="Acidic residues" evidence="2">
    <location>
        <begin position="283"/>
        <end position="293"/>
    </location>
</feature>
<dbReference type="Pfam" id="PF13879">
    <property type="entry name" value="Hmw_CFAP97"/>
    <property type="match status" value="1"/>
</dbReference>
<reference evidence="3 4" key="1">
    <citation type="journal article" date="2019" name="Sci. Rep.">
        <title>Comparative genomics of chytrid fungi reveal insights into the obligate biotrophic and pathogenic lifestyle of Synchytrium endobioticum.</title>
        <authorList>
            <person name="van de Vossenberg B.T.L.H."/>
            <person name="Warris S."/>
            <person name="Nguyen H.D.T."/>
            <person name="van Gent-Pelzer M.P.E."/>
            <person name="Joly D.L."/>
            <person name="van de Geest H.C."/>
            <person name="Bonants P.J.M."/>
            <person name="Smith D.S."/>
            <person name="Levesque C.A."/>
            <person name="van der Lee T.A.J."/>
        </authorList>
    </citation>
    <scope>NUCLEOTIDE SEQUENCE [LARGE SCALE GENOMIC DNA]</scope>
    <source>
        <strain evidence="3 4">LEV6574</strain>
    </source>
</reference>
<sequence>MAEPEPSRPINLDEDPMPDPDEQQQPDSDPPPPPKRDDDAFAHRHYQSLYPTCNRLLASKWDHAQRQRHLDKLKMVKPAIDNHPPRKWAHLDVKTGKKLQIQNDRLAEIERSNRQLLEKMAHIMKVSTGISRNENAHEARSGFAHDRHYYRRMRELEKINMENSKILSRLESMSANYDHNKWHEERLNNLVYLQNISAYPQKYHALMKTESERNKAVNDKTKAENSLASAAKLKKSSTLPKTTDAASTINPKADAKSEPNSHVAAEADVKPEQTVDYQPEQPAGDEPEPDAEL</sequence>
<name>A0A507DJ94_9FUNG</name>
<gene>
    <name evidence="3" type="ORF">SeLEV6574_g00151</name>
</gene>
<protein>
    <submittedName>
        <fullName evidence="3">Uncharacterized protein</fullName>
    </submittedName>
</protein>
<feature type="compositionally biased region" description="Acidic residues" evidence="2">
    <location>
        <begin position="12"/>
        <end position="24"/>
    </location>
</feature>